<evidence type="ECO:0000256" key="1">
    <source>
        <dbReference type="SAM" id="SignalP"/>
    </source>
</evidence>
<sequence length="114" mass="12451">MNKYLILSALLFSSFVNASGGTGSGVITSMYVNNGWTMVHIPDLISTEMGSKNNPDNCASNYYFAIMPTDQNYSTIHATLMAAQMAGKKVKFWVSGCKGQNNSYPHIVSVWIIS</sequence>
<evidence type="ECO:0000313" key="2">
    <source>
        <dbReference type="EMBL" id="KAA1166173.1"/>
    </source>
</evidence>
<organism evidence="2 3">
    <name type="scientific">Pseudoalteromonas fuliginea</name>
    <dbReference type="NCBI Taxonomy" id="1872678"/>
    <lineage>
        <taxon>Bacteria</taxon>
        <taxon>Pseudomonadati</taxon>
        <taxon>Pseudomonadota</taxon>
        <taxon>Gammaproteobacteria</taxon>
        <taxon>Alteromonadales</taxon>
        <taxon>Pseudoalteromonadaceae</taxon>
        <taxon>Pseudoalteromonas</taxon>
    </lineage>
</organism>
<feature type="signal peptide" evidence="1">
    <location>
        <begin position="1"/>
        <end position="18"/>
    </location>
</feature>
<feature type="chain" id="PRO_5046457740" evidence="1">
    <location>
        <begin position="19"/>
        <end position="114"/>
    </location>
</feature>
<dbReference type="RefSeq" id="WP_149604868.1">
    <property type="nucleotide sequence ID" value="NZ_SEUJ01000038.1"/>
</dbReference>
<gene>
    <name evidence="2" type="ORF">EU509_00560</name>
</gene>
<keyword evidence="3" id="KW-1185">Reference proteome</keyword>
<name>A0ABQ6RNK6_9GAMM</name>
<keyword evidence="1" id="KW-0732">Signal</keyword>
<dbReference type="Proteomes" id="UP000322915">
    <property type="component" value="Unassembled WGS sequence"/>
</dbReference>
<reference evidence="2 3" key="1">
    <citation type="submission" date="2019-01" db="EMBL/GenBank/DDBJ databases">
        <title>Genome sequences of marine Pseudoalteromonas species.</title>
        <authorList>
            <person name="Boraston A.B."/>
            <person name="Hehemann J.-H."/>
            <person name="Vickers C.J."/>
            <person name="Salama-Alber O."/>
            <person name="Abe K."/>
            <person name="Hettle A.J."/>
        </authorList>
    </citation>
    <scope>NUCLEOTIDE SEQUENCE [LARGE SCALE GENOMIC DNA]</scope>
    <source>
        <strain evidence="2 3">PS47</strain>
    </source>
</reference>
<dbReference type="EMBL" id="SEUJ01000038">
    <property type="protein sequence ID" value="KAA1166173.1"/>
    <property type="molecule type" value="Genomic_DNA"/>
</dbReference>
<proteinExistence type="predicted"/>
<protein>
    <submittedName>
        <fullName evidence="2">Uncharacterized protein</fullName>
    </submittedName>
</protein>
<comment type="caution">
    <text evidence="2">The sequence shown here is derived from an EMBL/GenBank/DDBJ whole genome shotgun (WGS) entry which is preliminary data.</text>
</comment>
<accession>A0ABQ6RNK6</accession>
<evidence type="ECO:0000313" key="3">
    <source>
        <dbReference type="Proteomes" id="UP000322915"/>
    </source>
</evidence>